<comment type="caution">
    <text evidence="1">The sequence shown here is derived from an EMBL/GenBank/DDBJ whole genome shotgun (WGS) entry which is preliminary data.</text>
</comment>
<reference evidence="1 2" key="1">
    <citation type="journal article" date="2013" name="Genome Announc.">
        <title>Draft Genome Sequence of Streptomyces viridochromogenes Strain Tu57, Producer of Avilamycin.</title>
        <authorList>
            <person name="Gruning B.A."/>
            <person name="Erxleben A."/>
            <person name="Hahnlein A."/>
            <person name="Gunther S."/>
        </authorList>
    </citation>
    <scope>NUCLEOTIDE SEQUENCE [LARGE SCALE GENOMIC DNA]</scope>
    <source>
        <strain evidence="1 2">Tue57</strain>
    </source>
</reference>
<dbReference type="Proteomes" id="UP000011205">
    <property type="component" value="Unassembled WGS sequence"/>
</dbReference>
<name>L8P443_STRVR</name>
<proteinExistence type="predicted"/>
<protein>
    <submittedName>
        <fullName evidence="1">Uncharacterized protein</fullName>
    </submittedName>
</protein>
<organism evidence="1 2">
    <name type="scientific">Streptomyces viridochromogenes Tue57</name>
    <dbReference type="NCBI Taxonomy" id="1160705"/>
    <lineage>
        <taxon>Bacteria</taxon>
        <taxon>Bacillati</taxon>
        <taxon>Actinomycetota</taxon>
        <taxon>Actinomycetes</taxon>
        <taxon>Kitasatosporales</taxon>
        <taxon>Streptomycetaceae</taxon>
        <taxon>Streptomyces</taxon>
    </lineage>
</organism>
<dbReference type="AlphaFoldDB" id="L8P443"/>
<accession>L8P443</accession>
<dbReference type="PATRIC" id="fig|1160705.3.peg.8028"/>
<evidence type="ECO:0000313" key="1">
    <source>
        <dbReference type="EMBL" id="ELS50903.1"/>
    </source>
</evidence>
<dbReference type="EMBL" id="AMLP01000259">
    <property type="protein sequence ID" value="ELS50903.1"/>
    <property type="molecule type" value="Genomic_DNA"/>
</dbReference>
<evidence type="ECO:0000313" key="2">
    <source>
        <dbReference type="Proteomes" id="UP000011205"/>
    </source>
</evidence>
<gene>
    <name evidence="1" type="ORF">STVIR_8126</name>
</gene>
<sequence length="64" mass="6737">MLLITGAVVAAALVFHPVSERTRVPAPAFFLFAAIAVSELVPALPAVPIDAVQQLVTEEIIGRE</sequence>